<dbReference type="InterPro" id="IPR018523">
    <property type="entry name" value="Isocitrate_lyase_ph_CS"/>
</dbReference>
<dbReference type="GO" id="GO:0004451">
    <property type="term" value="F:isocitrate lyase activity"/>
    <property type="evidence" value="ECO:0007669"/>
    <property type="project" value="UniProtKB-EC"/>
</dbReference>
<evidence type="ECO:0000256" key="3">
    <source>
        <dbReference type="ARBA" id="ARBA00023531"/>
    </source>
</evidence>
<evidence type="ECO:0000313" key="6">
    <source>
        <dbReference type="EMBL" id="MCB8606627.1"/>
    </source>
</evidence>
<sequence length="71" mass="7523">KKCGHLGGKVLQPTQTAIRHLIAARLAADVMGVPTVIIARTDANAANLITSDVDPYDAPFITGERTAEGFY</sequence>
<keyword evidence="2" id="KW-0456">Lyase</keyword>
<dbReference type="GO" id="GO:0019752">
    <property type="term" value="P:carboxylic acid metabolic process"/>
    <property type="evidence" value="ECO:0007669"/>
    <property type="project" value="InterPro"/>
</dbReference>
<gene>
    <name evidence="6" type="ORF">LJD63_10235</name>
</gene>
<dbReference type="Pfam" id="PF00463">
    <property type="entry name" value="ICL"/>
    <property type="match status" value="1"/>
</dbReference>
<dbReference type="AlphaFoldDB" id="A0AB35HC73"/>
<dbReference type="PROSITE" id="PS00161">
    <property type="entry name" value="ISOCITRATE_LYASE"/>
    <property type="match status" value="1"/>
</dbReference>
<dbReference type="InterPro" id="IPR040442">
    <property type="entry name" value="Pyrv_kinase-like_dom_sf"/>
</dbReference>
<dbReference type="InterPro" id="IPR015813">
    <property type="entry name" value="Pyrv/PenolPyrv_kinase-like_dom"/>
</dbReference>
<dbReference type="Gene3D" id="3.20.20.60">
    <property type="entry name" value="Phosphoenolpyruvate-binding domains"/>
    <property type="match status" value="1"/>
</dbReference>
<proteinExistence type="predicted"/>
<comment type="catalytic activity">
    <reaction evidence="3">
        <text>D-threo-isocitrate = glyoxylate + succinate</text>
        <dbReference type="Rhea" id="RHEA:13245"/>
        <dbReference type="ChEBI" id="CHEBI:15562"/>
        <dbReference type="ChEBI" id="CHEBI:30031"/>
        <dbReference type="ChEBI" id="CHEBI:36655"/>
        <dbReference type="EC" id="4.1.3.1"/>
    </reaction>
</comment>
<dbReference type="EMBL" id="JAJDLA010000158">
    <property type="protein sequence ID" value="MCB8606627.1"/>
    <property type="molecule type" value="Genomic_DNA"/>
</dbReference>
<protein>
    <recommendedName>
        <fullName evidence="1">isocitrate lyase</fullName>
        <ecNumber evidence="1">4.1.3.1</ecNumber>
    </recommendedName>
    <alternativeName>
        <fullName evidence="4">Isocitrase</fullName>
    </alternativeName>
    <alternativeName>
        <fullName evidence="5">Isocitratase</fullName>
    </alternativeName>
</protein>
<name>A0AB35HC73_9FIRM</name>
<dbReference type="PANTHER" id="PTHR21631">
    <property type="entry name" value="ISOCITRATE LYASE/MALATE SYNTHASE"/>
    <property type="match status" value="1"/>
</dbReference>
<dbReference type="InterPro" id="IPR006254">
    <property type="entry name" value="Isocitrate_lyase"/>
</dbReference>
<organism evidence="6 7">
    <name type="scientific">Veillonella nakazawae</name>
    <dbReference type="NCBI Taxonomy" id="2682456"/>
    <lineage>
        <taxon>Bacteria</taxon>
        <taxon>Bacillati</taxon>
        <taxon>Bacillota</taxon>
        <taxon>Negativicutes</taxon>
        <taxon>Veillonellales</taxon>
        <taxon>Veillonellaceae</taxon>
        <taxon>Veillonella</taxon>
    </lineage>
</organism>
<evidence type="ECO:0000256" key="2">
    <source>
        <dbReference type="ARBA" id="ARBA00023239"/>
    </source>
</evidence>
<evidence type="ECO:0000256" key="1">
    <source>
        <dbReference type="ARBA" id="ARBA00012909"/>
    </source>
</evidence>
<dbReference type="PANTHER" id="PTHR21631:SF3">
    <property type="entry name" value="BIFUNCTIONAL GLYOXYLATE CYCLE PROTEIN"/>
    <property type="match status" value="1"/>
</dbReference>
<feature type="non-terminal residue" evidence="6">
    <location>
        <position position="1"/>
    </location>
</feature>
<reference evidence="6" key="1">
    <citation type="submission" date="2021-10" db="EMBL/GenBank/DDBJ databases">
        <title>Collection of gut derived symbiotic bacterial strains cultured from healthy donors.</title>
        <authorList>
            <person name="Lin H."/>
            <person name="Littmann E."/>
            <person name="Kohout C."/>
            <person name="Pamer E.G."/>
        </authorList>
    </citation>
    <scope>NUCLEOTIDE SEQUENCE</scope>
    <source>
        <strain evidence="6">DFI.4.35</strain>
    </source>
</reference>
<accession>A0AB35HC73</accession>
<evidence type="ECO:0000256" key="5">
    <source>
        <dbReference type="ARBA" id="ARBA00031921"/>
    </source>
</evidence>
<dbReference type="EC" id="4.1.3.1" evidence="1"/>
<feature type="non-terminal residue" evidence="6">
    <location>
        <position position="71"/>
    </location>
</feature>
<dbReference type="SUPFAM" id="SSF51621">
    <property type="entry name" value="Phosphoenolpyruvate/pyruvate domain"/>
    <property type="match status" value="1"/>
</dbReference>
<comment type="caution">
    <text evidence="6">The sequence shown here is derived from an EMBL/GenBank/DDBJ whole genome shotgun (WGS) entry which is preliminary data.</text>
</comment>
<evidence type="ECO:0000313" key="7">
    <source>
        <dbReference type="Proteomes" id="UP001198010"/>
    </source>
</evidence>
<evidence type="ECO:0000256" key="4">
    <source>
        <dbReference type="ARBA" id="ARBA00031022"/>
    </source>
</evidence>
<dbReference type="Proteomes" id="UP001198010">
    <property type="component" value="Unassembled WGS sequence"/>
</dbReference>